<keyword evidence="5 12" id="KW-1133">Transmembrane helix</keyword>
<dbReference type="Gene3D" id="1.25.40.20">
    <property type="entry name" value="Ankyrin repeat-containing domain"/>
    <property type="match status" value="1"/>
</dbReference>
<dbReference type="Pfam" id="PF00520">
    <property type="entry name" value="Ion_trans"/>
    <property type="match status" value="1"/>
</dbReference>
<feature type="region of interest" description="Disordered" evidence="11">
    <location>
        <begin position="981"/>
        <end position="1001"/>
    </location>
</feature>
<keyword evidence="3 12" id="KW-0812">Transmembrane</keyword>
<sequence length="1174" mass="131653">MAPLGGSQEKLLENEAGMAVEEDSEELLQTEDLAALTGEEKRFLLLVERGDVANVKRLIDTYRGQPEVLLIDCVDPLGRSGLTVSIENENYELIQLLLEEGVKVKDALLHAIKEEYVEAVELLLEWEEQHHESGTPYSWEAADRDTATFTPDITPLILAAHKNNYEIIKILLDRGASLPLPHDVKCGCDVCVTASSEDSLRYSRARINAYRALASPSLICLSSKDPFLTAFELSWELRRLAKVEAEFRADYNELRAQCQDFATTLLGHARTSVELQTLLNHQATKTRVADEGWEPGEKQGLERLKLAIKYKQKKFVAHPSVQQLLAAMWYEGLPGFRRKTLSAQLMDVAQLGAMFPMYCFNYMINPESEKGKFLKKPFVKFICHSSSYVTFLTLLAAASQRVEFVILDFFGNDWMHEILEEWERKERGALPGVVETAIIIYIQGWIWAEIKSLWSDGLVEYISDLWNVVDFITNTLYVTWVVLRATAVFCVMRESWEGKDPYYPRESWDDFDPMLLSEGMFGAAMIFSFLKLVHIFSINPHLGPLQISLGRMIVDILKFFFIYTLVLFAFGCGLNQLLWYYADLEKSKCYSLENNQPNYDAGDSCFIWRRFANLFETSQSLFWASFGLVELDAFELTGIKSFTRFWGLLMFGSYSVINVIVLLNMLIAMMSTSYQIISERSDTEWKFARSKLWISYFDEGGTVPAPFNVIPTFKSLKRLIGCGKGLTRKPSGKRRGALKRYLHITRLLVRRYVSAEENRKQEEAGITEDDVNEIRQDISSFRYELLDVLKTNGMRTPNLQPGAAIVAGRKGKVMERRLMKDFQIGVIEAAVKEAIVADEGNTKDMFARIARAIGGKKQKKDWNEMVRKASVRADPIGSKQTSLRRRKASVRRRRVEAENAALFSMDPDQLAEYNPKLQELSAATRVAYAKFKTKMLISHINEADDDSEPATPAEQPKVNAETRAAKAQSLRISKRASIVKQQQAQAAGRSSASKKLAKGVSLDPSCIDKASEDTTASADPLPILETIHKEIEKVKKASGSKKEKATSESPTSPVAAEDIKKGEGSSAGQSTSSAKKTEFTVVQIETKQPKDTEPEEEGEPSKPAGAEEMKKKPLLKSTSPTGSEELEQTLKVKDTERKGSTASASSLTSPPGPPRSPSPTGKSAVTGQTRTGWI</sequence>
<accession>A0ABP1QPC2</accession>
<evidence type="ECO:0000256" key="8">
    <source>
        <dbReference type="ARBA" id="ARBA00023136"/>
    </source>
</evidence>
<feature type="compositionally biased region" description="Polar residues" evidence="11">
    <location>
        <begin position="1165"/>
        <end position="1174"/>
    </location>
</feature>
<evidence type="ECO:0000256" key="2">
    <source>
        <dbReference type="ARBA" id="ARBA00022448"/>
    </source>
</evidence>
<dbReference type="PANTHER" id="PTHR10117:SF51">
    <property type="entry name" value="TRANSIENT RECEPTOR POTENTIAL PROTEIN"/>
    <property type="match status" value="1"/>
</dbReference>
<comment type="subcellular location">
    <subcellularLocation>
        <location evidence="1">Membrane</location>
        <topology evidence="1">Multi-pass membrane protein</topology>
    </subcellularLocation>
</comment>
<name>A0ABP1QPC2_9HEXA</name>
<keyword evidence="8 12" id="KW-0472">Membrane</keyword>
<protein>
    <recommendedName>
        <fullName evidence="13">Transient receptor ion channel domain-containing protein</fullName>
    </recommendedName>
</protein>
<feature type="repeat" description="ANK" evidence="10">
    <location>
        <begin position="151"/>
        <end position="183"/>
    </location>
</feature>
<keyword evidence="6 10" id="KW-0040">ANK repeat</keyword>
<dbReference type="InterPro" id="IPR002110">
    <property type="entry name" value="Ankyrin_rpt"/>
</dbReference>
<evidence type="ECO:0000256" key="4">
    <source>
        <dbReference type="ARBA" id="ARBA00022737"/>
    </source>
</evidence>
<evidence type="ECO:0000256" key="3">
    <source>
        <dbReference type="ARBA" id="ARBA00022692"/>
    </source>
</evidence>
<dbReference type="InterPro" id="IPR013555">
    <property type="entry name" value="TRP_dom"/>
</dbReference>
<dbReference type="PANTHER" id="PTHR10117">
    <property type="entry name" value="TRANSIENT RECEPTOR POTENTIAL CHANNEL"/>
    <property type="match status" value="1"/>
</dbReference>
<dbReference type="Proteomes" id="UP001642540">
    <property type="component" value="Unassembled WGS sequence"/>
</dbReference>
<dbReference type="InterPro" id="IPR005821">
    <property type="entry name" value="Ion_trans_dom"/>
</dbReference>
<dbReference type="PROSITE" id="PS50088">
    <property type="entry name" value="ANK_REPEAT"/>
    <property type="match status" value="1"/>
</dbReference>
<feature type="region of interest" description="Disordered" evidence="11">
    <location>
        <begin position="1033"/>
        <end position="1174"/>
    </location>
</feature>
<evidence type="ECO:0000256" key="6">
    <source>
        <dbReference type="ARBA" id="ARBA00023043"/>
    </source>
</evidence>
<evidence type="ECO:0000256" key="10">
    <source>
        <dbReference type="PROSITE-ProRule" id="PRU00023"/>
    </source>
</evidence>
<feature type="compositionally biased region" description="Low complexity" evidence="11">
    <location>
        <begin position="1140"/>
        <end position="1149"/>
    </location>
</feature>
<feature type="compositionally biased region" description="Low complexity" evidence="11">
    <location>
        <begin position="981"/>
        <end position="994"/>
    </location>
</feature>
<evidence type="ECO:0000313" key="15">
    <source>
        <dbReference type="Proteomes" id="UP001642540"/>
    </source>
</evidence>
<dbReference type="PROSITE" id="PS50297">
    <property type="entry name" value="ANK_REP_REGION"/>
    <property type="match status" value="1"/>
</dbReference>
<dbReference type="InterPro" id="IPR002153">
    <property type="entry name" value="TRPC_channel"/>
</dbReference>
<dbReference type="NCBIfam" id="TIGR00870">
    <property type="entry name" value="trp"/>
    <property type="match status" value="1"/>
</dbReference>
<keyword evidence="9" id="KW-0407">Ion channel</keyword>
<evidence type="ECO:0000256" key="7">
    <source>
        <dbReference type="ARBA" id="ARBA00023065"/>
    </source>
</evidence>
<evidence type="ECO:0000256" key="1">
    <source>
        <dbReference type="ARBA" id="ARBA00004141"/>
    </source>
</evidence>
<dbReference type="PRINTS" id="PR01097">
    <property type="entry name" value="TRNSRECEPTRP"/>
</dbReference>
<keyword evidence="2" id="KW-0813">Transport</keyword>
<dbReference type="SMART" id="SM01420">
    <property type="entry name" value="TRP_2"/>
    <property type="match status" value="1"/>
</dbReference>
<dbReference type="CDD" id="cd23650">
    <property type="entry name" value="TRP_CaM_bind1"/>
    <property type="match status" value="1"/>
</dbReference>
<feature type="transmembrane region" description="Helical" evidence="12">
    <location>
        <begin position="556"/>
        <end position="582"/>
    </location>
</feature>
<dbReference type="InterPro" id="IPR036770">
    <property type="entry name" value="Ankyrin_rpt-contain_sf"/>
</dbReference>
<comment type="caution">
    <text evidence="14">The sequence shown here is derived from an EMBL/GenBank/DDBJ whole genome shotgun (WGS) entry which is preliminary data.</text>
</comment>
<keyword evidence="15" id="KW-1185">Reference proteome</keyword>
<feature type="domain" description="Transient receptor ion channel" evidence="13">
    <location>
        <begin position="186"/>
        <end position="248"/>
    </location>
</feature>
<dbReference type="Pfam" id="PF00023">
    <property type="entry name" value="Ank"/>
    <property type="match status" value="1"/>
</dbReference>
<feature type="compositionally biased region" description="Basic and acidic residues" evidence="11">
    <location>
        <begin position="1033"/>
        <end position="1046"/>
    </location>
</feature>
<evidence type="ECO:0000259" key="13">
    <source>
        <dbReference type="SMART" id="SM01420"/>
    </source>
</evidence>
<dbReference type="EMBL" id="CAXLJM020000042">
    <property type="protein sequence ID" value="CAL8109851.1"/>
    <property type="molecule type" value="Genomic_DNA"/>
</dbReference>
<proteinExistence type="predicted"/>
<evidence type="ECO:0000256" key="5">
    <source>
        <dbReference type="ARBA" id="ARBA00022989"/>
    </source>
</evidence>
<feature type="compositionally biased region" description="Basic and acidic residues" evidence="11">
    <location>
        <begin position="1128"/>
        <end position="1139"/>
    </location>
</feature>
<keyword evidence="7" id="KW-0406">Ion transport</keyword>
<feature type="region of interest" description="Disordered" evidence="11">
    <location>
        <begin position="942"/>
        <end position="969"/>
    </location>
</feature>
<keyword evidence="4" id="KW-0677">Repeat</keyword>
<evidence type="ECO:0000256" key="12">
    <source>
        <dbReference type="SAM" id="Phobius"/>
    </source>
</evidence>
<dbReference type="Pfam" id="PF08344">
    <property type="entry name" value="TRP_2"/>
    <property type="match status" value="1"/>
</dbReference>
<evidence type="ECO:0000256" key="9">
    <source>
        <dbReference type="ARBA" id="ARBA00023303"/>
    </source>
</evidence>
<evidence type="ECO:0000313" key="14">
    <source>
        <dbReference type="EMBL" id="CAL8109851.1"/>
    </source>
</evidence>
<feature type="transmembrane region" description="Helical" evidence="12">
    <location>
        <begin position="645"/>
        <end position="670"/>
    </location>
</feature>
<evidence type="ECO:0000256" key="11">
    <source>
        <dbReference type="SAM" id="MobiDB-lite"/>
    </source>
</evidence>
<gene>
    <name evidence="14" type="ORF">ODALV1_LOCUS13746</name>
</gene>
<dbReference type="SMART" id="SM00248">
    <property type="entry name" value="ANK"/>
    <property type="match status" value="2"/>
</dbReference>
<reference evidence="14 15" key="1">
    <citation type="submission" date="2024-08" db="EMBL/GenBank/DDBJ databases">
        <authorList>
            <person name="Cucini C."/>
            <person name="Frati F."/>
        </authorList>
    </citation>
    <scope>NUCLEOTIDE SEQUENCE [LARGE SCALE GENOMIC DNA]</scope>
</reference>
<dbReference type="SUPFAM" id="SSF48403">
    <property type="entry name" value="Ankyrin repeat"/>
    <property type="match status" value="1"/>
</dbReference>
<organism evidence="14 15">
    <name type="scientific">Orchesella dallaii</name>
    <dbReference type="NCBI Taxonomy" id="48710"/>
    <lineage>
        <taxon>Eukaryota</taxon>
        <taxon>Metazoa</taxon>
        <taxon>Ecdysozoa</taxon>
        <taxon>Arthropoda</taxon>
        <taxon>Hexapoda</taxon>
        <taxon>Collembola</taxon>
        <taxon>Entomobryomorpha</taxon>
        <taxon>Entomobryoidea</taxon>
        <taxon>Orchesellidae</taxon>
        <taxon>Orchesellinae</taxon>
        <taxon>Orchesella</taxon>
    </lineage>
</organism>